<evidence type="ECO:0000313" key="1">
    <source>
        <dbReference type="EMBL" id="NBE56360.1"/>
    </source>
</evidence>
<keyword evidence="2" id="KW-1185">Reference proteome</keyword>
<organism evidence="1 2">
    <name type="scientific">Streptomyces boluensis</name>
    <dbReference type="NCBI Taxonomy" id="1775135"/>
    <lineage>
        <taxon>Bacteria</taxon>
        <taxon>Bacillati</taxon>
        <taxon>Actinomycetota</taxon>
        <taxon>Actinomycetes</taxon>
        <taxon>Kitasatosporales</taxon>
        <taxon>Streptomycetaceae</taxon>
        <taxon>Streptomyces</taxon>
    </lineage>
</organism>
<dbReference type="Proteomes" id="UP000598297">
    <property type="component" value="Unassembled WGS sequence"/>
</dbReference>
<name>A0A964UY39_9ACTN</name>
<proteinExistence type="predicted"/>
<protein>
    <recommendedName>
        <fullName evidence="3">CARDB domain-containing protein</fullName>
    </recommendedName>
</protein>
<evidence type="ECO:0000313" key="2">
    <source>
        <dbReference type="Proteomes" id="UP000598297"/>
    </source>
</evidence>
<dbReference type="OrthoDB" id="4300377at2"/>
<dbReference type="AlphaFoldDB" id="A0A964UY39"/>
<dbReference type="EMBL" id="JAAAHS010000474">
    <property type="protein sequence ID" value="NBE56360.1"/>
    <property type="molecule type" value="Genomic_DNA"/>
</dbReference>
<reference evidence="1" key="1">
    <citation type="submission" date="2020-01" db="EMBL/GenBank/DDBJ databases">
        <title>Whole-genome analyses of novel actinobacteria.</title>
        <authorList>
            <person name="Sahin N."/>
        </authorList>
    </citation>
    <scope>NUCLEOTIDE SEQUENCE</scope>
    <source>
        <strain evidence="1">YC537</strain>
    </source>
</reference>
<gene>
    <name evidence="1" type="ORF">GUY60_34005</name>
</gene>
<evidence type="ECO:0008006" key="3">
    <source>
        <dbReference type="Google" id="ProtNLM"/>
    </source>
</evidence>
<comment type="caution">
    <text evidence="1">The sequence shown here is derived from an EMBL/GenBank/DDBJ whole genome shotgun (WGS) entry which is preliminary data.</text>
</comment>
<sequence length="135" mass="14571">MGQAGAGVPEVDLAYHGRAELTPGRLGVRLTPENHGPSDVSEATVRLRYSVPLTTGQRLPDACLRADQQVVLCRTGALRAGSRGKEIPVEVKLRGRPSEATVRIDTHWNGNATDHNPTNDHHTVLVLQTGDAYSF</sequence>
<accession>A0A964UY39</accession>